<gene>
    <name evidence="2" type="ORF">CEXT_638631</name>
</gene>
<dbReference type="EMBL" id="BPLR01005178">
    <property type="protein sequence ID" value="GIY00433.1"/>
    <property type="molecule type" value="Genomic_DNA"/>
</dbReference>
<evidence type="ECO:0000313" key="3">
    <source>
        <dbReference type="Proteomes" id="UP001054945"/>
    </source>
</evidence>
<dbReference type="AlphaFoldDB" id="A0AAV4PSM9"/>
<organism evidence="2 3">
    <name type="scientific">Caerostris extrusa</name>
    <name type="common">Bark spider</name>
    <name type="synonym">Caerostris bankana</name>
    <dbReference type="NCBI Taxonomy" id="172846"/>
    <lineage>
        <taxon>Eukaryota</taxon>
        <taxon>Metazoa</taxon>
        <taxon>Ecdysozoa</taxon>
        <taxon>Arthropoda</taxon>
        <taxon>Chelicerata</taxon>
        <taxon>Arachnida</taxon>
        <taxon>Araneae</taxon>
        <taxon>Araneomorphae</taxon>
        <taxon>Entelegynae</taxon>
        <taxon>Araneoidea</taxon>
        <taxon>Araneidae</taxon>
        <taxon>Caerostris</taxon>
    </lineage>
</organism>
<comment type="caution">
    <text evidence="2">The sequence shown here is derived from an EMBL/GenBank/DDBJ whole genome shotgun (WGS) entry which is preliminary data.</text>
</comment>
<keyword evidence="3" id="KW-1185">Reference proteome</keyword>
<reference evidence="2 3" key="1">
    <citation type="submission" date="2021-06" db="EMBL/GenBank/DDBJ databases">
        <title>Caerostris extrusa draft genome.</title>
        <authorList>
            <person name="Kono N."/>
            <person name="Arakawa K."/>
        </authorList>
    </citation>
    <scope>NUCLEOTIDE SEQUENCE [LARGE SCALE GENOMIC DNA]</scope>
</reference>
<sequence>MTAEVPSAGEPKSKQEELESSLKRRRLLNKDQPKGMISKPPLEDDQTEEPPEYEDYFDSLHSRHPTNRPEWRMMRTTHRATPKSPTSRGENPRSRTTETWPRTKAHPSCLQKTRRIPNSIKNGTGK</sequence>
<evidence type="ECO:0000313" key="2">
    <source>
        <dbReference type="EMBL" id="GIY00433.1"/>
    </source>
</evidence>
<name>A0AAV4PSM9_CAEEX</name>
<protein>
    <submittedName>
        <fullName evidence="2">Uncharacterized protein</fullName>
    </submittedName>
</protein>
<dbReference type="Proteomes" id="UP001054945">
    <property type="component" value="Unassembled WGS sequence"/>
</dbReference>
<feature type="region of interest" description="Disordered" evidence="1">
    <location>
        <begin position="1"/>
        <end position="126"/>
    </location>
</feature>
<evidence type="ECO:0000256" key="1">
    <source>
        <dbReference type="SAM" id="MobiDB-lite"/>
    </source>
</evidence>
<accession>A0AAV4PSM9</accession>
<feature type="compositionally biased region" description="Acidic residues" evidence="1">
    <location>
        <begin position="43"/>
        <end position="57"/>
    </location>
</feature>
<proteinExistence type="predicted"/>
<feature type="compositionally biased region" description="Basic and acidic residues" evidence="1">
    <location>
        <begin position="11"/>
        <end position="33"/>
    </location>
</feature>